<organism evidence="11 12">
    <name type="scientific">Phocaeicola salanitronis (strain DSM 18170 / JCM 13657 / CCUG 60908 / BL78)</name>
    <name type="common">Bacteroides salanitronis</name>
    <dbReference type="NCBI Taxonomy" id="667015"/>
    <lineage>
        <taxon>Bacteria</taxon>
        <taxon>Pseudomonadati</taxon>
        <taxon>Bacteroidota</taxon>
        <taxon>Bacteroidia</taxon>
        <taxon>Bacteroidales</taxon>
        <taxon>Bacteroidaceae</taxon>
        <taxon>Phocaeicola</taxon>
    </lineage>
</organism>
<dbReference type="SMART" id="SM01086">
    <property type="entry name" value="ClpB_D2-small"/>
    <property type="match status" value="1"/>
</dbReference>
<dbReference type="SMART" id="SM00382">
    <property type="entry name" value="AAA"/>
    <property type="match status" value="2"/>
</dbReference>
<dbReference type="InterPro" id="IPR041546">
    <property type="entry name" value="ClpA/ClpB_AAA_lid"/>
</dbReference>
<dbReference type="SUPFAM" id="SSF81923">
    <property type="entry name" value="Double Clp-N motif"/>
    <property type="match status" value="1"/>
</dbReference>
<dbReference type="RefSeq" id="WP_013616661.1">
    <property type="nucleotide sequence ID" value="NC_015164.1"/>
</dbReference>
<dbReference type="CDD" id="cd00009">
    <property type="entry name" value="AAA"/>
    <property type="match status" value="1"/>
</dbReference>
<keyword evidence="2 6" id="KW-0547">Nucleotide-binding</keyword>
<dbReference type="Pfam" id="PF02861">
    <property type="entry name" value="Clp_N"/>
    <property type="match status" value="1"/>
</dbReference>
<reference evidence="11 12" key="1">
    <citation type="journal article" date="2011" name="Stand. Genomic Sci.">
        <title>Complete genome sequence of Bacteroides salanitronis type strain (BL78).</title>
        <authorList>
            <person name="Gronow S."/>
            <person name="Held B."/>
            <person name="Lucas S."/>
            <person name="Lapidus A."/>
            <person name="Del Rio T.G."/>
            <person name="Nolan M."/>
            <person name="Tice H."/>
            <person name="Deshpande S."/>
            <person name="Cheng J.F."/>
            <person name="Pitluck S."/>
            <person name="Liolios K."/>
            <person name="Pagani I."/>
            <person name="Ivanova N."/>
            <person name="Mavromatis K."/>
            <person name="Pati A."/>
            <person name="Tapia R."/>
            <person name="Han C."/>
            <person name="Goodwin L."/>
            <person name="Chen A."/>
            <person name="Palaniappan K."/>
            <person name="Land M."/>
            <person name="Hauser L."/>
            <person name="Chang Y.J."/>
            <person name="Jeffries C.D."/>
            <person name="Brambilla E.M."/>
            <person name="Rohde M."/>
            <person name="Goker M."/>
            <person name="Detter J.C."/>
            <person name="Woyke T."/>
            <person name="Bristow J."/>
            <person name="Markowitz V."/>
            <person name="Hugenholtz P."/>
            <person name="Kyrpides N.C."/>
            <person name="Klenk H.P."/>
            <person name="Eisen J.A."/>
        </authorList>
    </citation>
    <scope>NUCLEOTIDE SEQUENCE [LARGE SCALE GENOMIC DNA]</scope>
    <source>
        <strain evidence="11 12">DSM 18170</strain>
    </source>
</reference>
<evidence type="ECO:0000256" key="4">
    <source>
        <dbReference type="ARBA" id="ARBA00023186"/>
    </source>
</evidence>
<dbReference type="Proteomes" id="UP000007486">
    <property type="component" value="Chromosome"/>
</dbReference>
<dbReference type="InterPro" id="IPR050130">
    <property type="entry name" value="ClpA_ClpB"/>
</dbReference>
<keyword evidence="4 6" id="KW-0143">Chaperone</keyword>
<dbReference type="GO" id="GO:0034605">
    <property type="term" value="P:cellular response to heat"/>
    <property type="evidence" value="ECO:0007669"/>
    <property type="project" value="TreeGrafter"/>
</dbReference>
<evidence type="ECO:0000259" key="10">
    <source>
        <dbReference type="PROSITE" id="PS51903"/>
    </source>
</evidence>
<feature type="region of interest" description="Disordered" evidence="8">
    <location>
        <begin position="145"/>
        <end position="201"/>
    </location>
</feature>
<evidence type="ECO:0000256" key="6">
    <source>
        <dbReference type="RuleBase" id="RU004432"/>
    </source>
</evidence>
<dbReference type="Pfam" id="PF00004">
    <property type="entry name" value="AAA"/>
    <property type="match status" value="1"/>
</dbReference>
<dbReference type="PROSITE" id="PS00871">
    <property type="entry name" value="CLPAB_2"/>
    <property type="match status" value="1"/>
</dbReference>
<evidence type="ECO:0000256" key="8">
    <source>
        <dbReference type="SAM" id="MobiDB-lite"/>
    </source>
</evidence>
<dbReference type="PANTHER" id="PTHR11638">
    <property type="entry name" value="ATP-DEPENDENT CLP PROTEASE"/>
    <property type="match status" value="1"/>
</dbReference>
<dbReference type="STRING" id="667015.Bacsa_0610"/>
<evidence type="ECO:0000313" key="11">
    <source>
        <dbReference type="EMBL" id="ADY35206.1"/>
    </source>
</evidence>
<dbReference type="InterPro" id="IPR028299">
    <property type="entry name" value="ClpA/B_CS2"/>
</dbReference>
<feature type="domain" description="UVR" evidence="9">
    <location>
        <begin position="453"/>
        <end position="488"/>
    </location>
</feature>
<feature type="coiled-coil region" evidence="7">
    <location>
        <begin position="475"/>
        <end position="506"/>
    </location>
</feature>
<dbReference type="Pfam" id="PF17871">
    <property type="entry name" value="AAA_lid_9"/>
    <property type="match status" value="1"/>
</dbReference>
<dbReference type="Gene3D" id="1.10.8.60">
    <property type="match status" value="2"/>
</dbReference>
<proteinExistence type="inferred from homology"/>
<evidence type="ECO:0000259" key="9">
    <source>
        <dbReference type="PROSITE" id="PS50151"/>
    </source>
</evidence>
<dbReference type="AlphaFoldDB" id="F0R0H0"/>
<evidence type="ECO:0000256" key="2">
    <source>
        <dbReference type="ARBA" id="ARBA00022741"/>
    </source>
</evidence>
<dbReference type="InterPro" id="IPR018368">
    <property type="entry name" value="ClpA/B_CS1"/>
</dbReference>
<evidence type="ECO:0000313" key="12">
    <source>
        <dbReference type="Proteomes" id="UP000007486"/>
    </source>
</evidence>
<accession>F0R0H0</accession>
<dbReference type="InterPro" id="IPR003593">
    <property type="entry name" value="AAA+_ATPase"/>
</dbReference>
<dbReference type="HOGENOM" id="CLU_005070_4_1_10"/>
<dbReference type="EMBL" id="CP002530">
    <property type="protein sequence ID" value="ADY35206.1"/>
    <property type="molecule type" value="Genomic_DNA"/>
</dbReference>
<dbReference type="PROSITE" id="PS51903">
    <property type="entry name" value="CLP_R"/>
    <property type="match status" value="1"/>
</dbReference>
<dbReference type="Gene3D" id="1.10.1780.10">
    <property type="entry name" value="Clp, N-terminal domain"/>
    <property type="match status" value="1"/>
</dbReference>
<sequence length="847" mass="95723">MNNQFTQRVSDVIQFSKEEANRLRNNSIRPEHLLLGLIREGEGKAVRILQSLYVDLQKIKQTLEDELRLQADMSDAYSEDITFDSQASRILKMSILEARVLKSPATDTEHMLLAIMKENQNKASQILEENEVTYQKIWDKLVPKTEPQSGLDFGEEEEDEEEDGIRRHNPENGRANYASDPQPATRTKQQKPDNDTPVLDSFGTDMTQVAAEGKLDPVVGREKEIERLAQILSRRKKNNPILIGEPGVGKSAIVEGLALRIVEKKVSRILFDKRVVALDMTSIVAGTKYRGQFEERIRAILNELKKNPNVILFIDEIHNIVGAGSAAGSMDAANMLKPALARGEIQCIGATTLDEYRQNIEKDGALERRFQKVLVEPTTPEETLQILRNIKDKYEEHHNVTYTEEALEACVKLTERYITDRNFPDKAIDALDEAGSRVHLTNITVPKEMEEQEKLIDEARMHKTEAVRLQDFELAASFRDRERRLEEELETMKSRWEESLRENREKVDENQIADVVSMMSGVPVQRMAQAEGSKLLGMKDVLLSKVIAQDKAVETLVKAIQRSRIGLKDPNKPIGTFLFLGPTGVGKTHLAKELAKEMFGSSDALIRIDMSEYMEKFTVSRLVGAPPGYVGYEEGGQLTEKVRRKPYSIVLLDEIEKAHPDVFNLLLQVMDEGRLTDSYGRTVDFKNTIIIMTSNIGTRQLKEFGKGIGFAAQTRTDDKEYSRGVITKALNKSFAPEFINRLDEIITFDQLDIEALQKIIDIELKGLYRRMETLGYKLVIDEDAKRFVASKGYDVQFGARPLKRSVQNNLEDGLAELLLKETPQAGDTVHVSMDEGGSALKMEIVKA</sequence>
<evidence type="ECO:0000256" key="3">
    <source>
        <dbReference type="ARBA" id="ARBA00022840"/>
    </source>
</evidence>
<dbReference type="GO" id="GO:0016887">
    <property type="term" value="F:ATP hydrolysis activity"/>
    <property type="evidence" value="ECO:0007669"/>
    <property type="project" value="InterPro"/>
</dbReference>
<feature type="domain" description="Clp R" evidence="10">
    <location>
        <begin position="1"/>
        <end position="150"/>
    </location>
</feature>
<evidence type="ECO:0000256" key="5">
    <source>
        <dbReference type="PROSITE-ProRule" id="PRU01251"/>
    </source>
</evidence>
<keyword evidence="3 6" id="KW-0067">ATP-binding</keyword>
<feature type="compositionally biased region" description="Acidic residues" evidence="8">
    <location>
        <begin position="153"/>
        <end position="163"/>
    </location>
</feature>
<dbReference type="KEGG" id="bsa:Bacsa_0610"/>
<dbReference type="Pfam" id="PF07724">
    <property type="entry name" value="AAA_2"/>
    <property type="match status" value="1"/>
</dbReference>
<keyword evidence="1 5" id="KW-0677">Repeat</keyword>
<dbReference type="InterPro" id="IPR036628">
    <property type="entry name" value="Clp_N_dom_sf"/>
</dbReference>
<dbReference type="PROSITE" id="PS00870">
    <property type="entry name" value="CLPAB_1"/>
    <property type="match status" value="1"/>
</dbReference>
<dbReference type="Gene3D" id="3.40.50.300">
    <property type="entry name" value="P-loop containing nucleotide triphosphate hydrolases"/>
    <property type="match status" value="2"/>
</dbReference>
<dbReference type="FunFam" id="3.40.50.300:FF:000010">
    <property type="entry name" value="Chaperone clpB 1, putative"/>
    <property type="match status" value="1"/>
</dbReference>
<dbReference type="InterPro" id="IPR004176">
    <property type="entry name" value="Clp_R_N"/>
</dbReference>
<dbReference type="CDD" id="cd19499">
    <property type="entry name" value="RecA-like_ClpB_Hsp104-like"/>
    <property type="match status" value="1"/>
</dbReference>
<dbReference type="eggNOG" id="COG0542">
    <property type="taxonomic scope" value="Bacteria"/>
</dbReference>
<dbReference type="InterPro" id="IPR001270">
    <property type="entry name" value="ClpA/B"/>
</dbReference>
<dbReference type="PROSITE" id="PS50151">
    <property type="entry name" value="UVR"/>
    <property type="match status" value="1"/>
</dbReference>
<keyword evidence="12" id="KW-1185">Reference proteome</keyword>
<dbReference type="FunFam" id="3.40.50.300:FF:000025">
    <property type="entry name" value="ATP-dependent Clp protease subunit"/>
    <property type="match status" value="1"/>
</dbReference>
<dbReference type="Gene3D" id="4.10.860.10">
    <property type="entry name" value="UVR domain"/>
    <property type="match status" value="1"/>
</dbReference>
<dbReference type="GO" id="GO:0005524">
    <property type="term" value="F:ATP binding"/>
    <property type="evidence" value="ECO:0007669"/>
    <property type="project" value="UniProtKB-KW"/>
</dbReference>
<evidence type="ECO:0000256" key="7">
    <source>
        <dbReference type="SAM" id="Coils"/>
    </source>
</evidence>
<dbReference type="InterPro" id="IPR019489">
    <property type="entry name" value="Clp_ATPase_C"/>
</dbReference>
<dbReference type="InterPro" id="IPR027417">
    <property type="entry name" value="P-loop_NTPase"/>
</dbReference>
<gene>
    <name evidence="11" type="ordered locus">Bacsa_0610</name>
</gene>
<dbReference type="InterPro" id="IPR001943">
    <property type="entry name" value="UVR_dom"/>
</dbReference>
<dbReference type="InterPro" id="IPR003959">
    <property type="entry name" value="ATPase_AAA_core"/>
</dbReference>
<dbReference type="GO" id="GO:0005737">
    <property type="term" value="C:cytoplasm"/>
    <property type="evidence" value="ECO:0007669"/>
    <property type="project" value="TreeGrafter"/>
</dbReference>
<name>F0R0H0_PHOSB</name>
<dbReference type="PANTHER" id="PTHR11638:SF18">
    <property type="entry name" value="HEAT SHOCK PROTEIN 104"/>
    <property type="match status" value="1"/>
</dbReference>
<keyword evidence="7" id="KW-0175">Coiled coil</keyword>
<dbReference type="SUPFAM" id="SSF52540">
    <property type="entry name" value="P-loop containing nucleoside triphosphate hydrolases"/>
    <property type="match status" value="2"/>
</dbReference>
<evidence type="ECO:0000256" key="1">
    <source>
        <dbReference type="ARBA" id="ARBA00022737"/>
    </source>
</evidence>
<dbReference type="OrthoDB" id="9803641at2"/>
<dbReference type="Pfam" id="PF10431">
    <property type="entry name" value="ClpB_D2-small"/>
    <property type="match status" value="1"/>
</dbReference>
<comment type="similarity">
    <text evidence="6">Belongs to the ClpA/ClpB family.</text>
</comment>
<dbReference type="PRINTS" id="PR00300">
    <property type="entry name" value="CLPPROTEASEA"/>
</dbReference>
<protein>
    <submittedName>
        <fullName evidence="11">ATPase AAA-2 domain protein</fullName>
    </submittedName>
</protein>